<accession>A0ABS1E5J7</accession>
<evidence type="ECO:0000313" key="1">
    <source>
        <dbReference type="EMBL" id="MBK1726040.1"/>
    </source>
</evidence>
<evidence type="ECO:0000313" key="2">
    <source>
        <dbReference type="Proteomes" id="UP000738126"/>
    </source>
</evidence>
<name>A0ABS1E5J7_9GAMM</name>
<reference evidence="1 2" key="1">
    <citation type="journal article" date="2020" name="Microorganisms">
        <title>Osmotic Adaptation and Compatible Solute Biosynthesis of Phototrophic Bacteria as Revealed from Genome Analyses.</title>
        <authorList>
            <person name="Imhoff J.F."/>
            <person name="Rahn T."/>
            <person name="Kunzel S."/>
            <person name="Keller A."/>
            <person name="Neulinger S.C."/>
        </authorList>
    </citation>
    <scope>NUCLEOTIDE SEQUENCE [LARGE SCALE GENOMIC DNA]</scope>
    <source>
        <strain evidence="1 2">DSM 15116</strain>
    </source>
</reference>
<proteinExistence type="predicted"/>
<protein>
    <recommendedName>
        <fullName evidence="3">CRISPR-associated protein Cas6</fullName>
    </recommendedName>
</protein>
<dbReference type="InterPro" id="IPR014174">
    <property type="entry name" value="CRISPR-assoc_prot_Cas6/Cmx6"/>
</dbReference>
<dbReference type="Proteomes" id="UP000738126">
    <property type="component" value="Unassembled WGS sequence"/>
</dbReference>
<gene>
    <name evidence="1" type="ORF">CKO13_03190</name>
</gene>
<sequence length="105" mass="11096">GLGEARPAELPAAETLYAHRVLGLGDDEERLLAAAEGELRGLGIRPRRMLCGRSERLLTPDGPVAVRSLLVDGMGAEAGRLLQARGLGEGRCWGCGVFIPHKAVV</sequence>
<evidence type="ECO:0008006" key="3">
    <source>
        <dbReference type="Google" id="ProtNLM"/>
    </source>
</evidence>
<dbReference type="EMBL" id="NRSH01000021">
    <property type="protein sequence ID" value="MBK1726040.1"/>
    <property type="molecule type" value="Genomic_DNA"/>
</dbReference>
<dbReference type="RefSeq" id="WP_274600648.1">
    <property type="nucleotide sequence ID" value="NZ_NRSH01000021.1"/>
</dbReference>
<feature type="non-terminal residue" evidence="1">
    <location>
        <position position="1"/>
    </location>
</feature>
<comment type="caution">
    <text evidence="1">The sequence shown here is derived from an EMBL/GenBank/DDBJ whole genome shotgun (WGS) entry which is preliminary data.</text>
</comment>
<organism evidence="1 2">
    <name type="scientific">Halorhodospira neutriphila</name>
    <dbReference type="NCBI Taxonomy" id="168379"/>
    <lineage>
        <taxon>Bacteria</taxon>
        <taxon>Pseudomonadati</taxon>
        <taxon>Pseudomonadota</taxon>
        <taxon>Gammaproteobacteria</taxon>
        <taxon>Chromatiales</taxon>
        <taxon>Ectothiorhodospiraceae</taxon>
        <taxon>Halorhodospira</taxon>
    </lineage>
</organism>
<dbReference type="Pfam" id="PF09559">
    <property type="entry name" value="Cas6"/>
    <property type="match status" value="1"/>
</dbReference>
<keyword evidence="2" id="KW-1185">Reference proteome</keyword>